<comment type="caution">
    <text evidence="3">The sequence shown here is derived from an EMBL/GenBank/DDBJ whole genome shotgun (WGS) entry which is preliminary data.</text>
</comment>
<keyword evidence="2" id="KW-1133">Transmembrane helix</keyword>
<evidence type="ECO:0000256" key="2">
    <source>
        <dbReference type="SAM" id="Phobius"/>
    </source>
</evidence>
<proteinExistence type="predicted"/>
<evidence type="ECO:0000313" key="4">
    <source>
        <dbReference type="Proteomes" id="UP000190312"/>
    </source>
</evidence>
<dbReference type="AlphaFoldDB" id="A0A1S9DE39"/>
<dbReference type="Proteomes" id="UP000190312">
    <property type="component" value="Unassembled WGS sequence"/>
</dbReference>
<feature type="region of interest" description="Disordered" evidence="1">
    <location>
        <begin position="244"/>
        <end position="265"/>
    </location>
</feature>
<feature type="transmembrane region" description="Helical" evidence="2">
    <location>
        <begin position="52"/>
        <end position="71"/>
    </location>
</feature>
<evidence type="ECO:0000313" key="3">
    <source>
        <dbReference type="EMBL" id="OOO07325.1"/>
    </source>
</evidence>
<dbReference type="EMBL" id="MKZY01000006">
    <property type="protein sequence ID" value="OOO07325.1"/>
    <property type="molecule type" value="Genomic_DNA"/>
</dbReference>
<organism evidence="3 4">
    <name type="scientific">Aspergillus oryzae</name>
    <name type="common">Yellow koji mold</name>
    <dbReference type="NCBI Taxonomy" id="5062"/>
    <lineage>
        <taxon>Eukaryota</taxon>
        <taxon>Fungi</taxon>
        <taxon>Dikarya</taxon>
        <taxon>Ascomycota</taxon>
        <taxon>Pezizomycotina</taxon>
        <taxon>Eurotiomycetes</taxon>
        <taxon>Eurotiomycetidae</taxon>
        <taxon>Eurotiales</taxon>
        <taxon>Aspergillaceae</taxon>
        <taxon>Aspergillus</taxon>
        <taxon>Aspergillus subgen. Circumdati</taxon>
    </lineage>
</organism>
<evidence type="ECO:0000256" key="1">
    <source>
        <dbReference type="SAM" id="MobiDB-lite"/>
    </source>
</evidence>
<accession>A0A1S9DE39</accession>
<keyword evidence="2" id="KW-0812">Transmembrane</keyword>
<keyword evidence="2" id="KW-0472">Membrane</keyword>
<reference evidence="3 4" key="1">
    <citation type="submission" date="2016-10" db="EMBL/GenBank/DDBJ databases">
        <title>Genome sequencing of Aspergillus oryzae BCC7051.</title>
        <authorList>
            <person name="Thammarongtham C."/>
            <person name="Vorapreeda T."/>
            <person name="Nookaew I."/>
            <person name="Srisuk T."/>
            <person name="Land M."/>
            <person name="Jeennor S."/>
            <person name="Laoteng K."/>
        </authorList>
    </citation>
    <scope>NUCLEOTIDE SEQUENCE [LARGE SCALE GENOMIC DNA]</scope>
    <source>
        <strain evidence="3 4">BCC7051</strain>
    </source>
</reference>
<gene>
    <name evidence="3" type="ORF">OAory_01038250</name>
</gene>
<name>A0A1S9DE39_ASPOZ</name>
<sequence>MSEEDQISTKGLEAIIFIYSLQKLVEIRPEEHLIPVPVTSERAGGKRMLHTVLFFFLFTLYSVFILCPGISSTAAFQEFVDLLRAATRFNRGVSALNYLTIDATQHKWGYLSNPTKPNVNNLDRHPILGLKCRITCCQCGHLGKVESAEEPEEFASYVPGRMDMEDASVGNTLAEYQRGIGGKWRLTTAVTIATTVNDHGHVVDGFITKVALKRVAALVAHRRVCICETAATQPRVDNLQRELPGGDDGCHAESKGRPKLCPSST</sequence>
<protein>
    <submittedName>
        <fullName evidence="3">Uncharacterized protein</fullName>
    </submittedName>
</protein>